<dbReference type="GO" id="GO:0005886">
    <property type="term" value="C:plasma membrane"/>
    <property type="evidence" value="ECO:0007669"/>
    <property type="project" value="TreeGrafter"/>
</dbReference>
<reference evidence="2 3" key="1">
    <citation type="submission" date="2016-10" db="EMBL/GenBank/DDBJ databases">
        <authorList>
            <person name="de Groot N.N."/>
        </authorList>
    </citation>
    <scope>NUCLEOTIDE SEQUENCE [LARGE SCALE GENOMIC DNA]</scope>
    <source>
        <strain evidence="2 3">DSM 16199</strain>
    </source>
</reference>
<name>A0A1I4CRT1_9RHOB</name>
<evidence type="ECO:0000313" key="2">
    <source>
        <dbReference type="EMBL" id="SFK82641.1"/>
    </source>
</evidence>
<dbReference type="STRING" id="195913.SAMN04488004_102274"/>
<keyword evidence="1" id="KW-0472">Membrane</keyword>
<dbReference type="EMBL" id="FOTF01000002">
    <property type="protein sequence ID" value="SFK82641.1"/>
    <property type="molecule type" value="Genomic_DNA"/>
</dbReference>
<dbReference type="OrthoDB" id="9815400at2"/>
<evidence type="ECO:0000256" key="1">
    <source>
        <dbReference type="SAM" id="Phobius"/>
    </source>
</evidence>
<dbReference type="PANTHER" id="PTHR34989:SF1">
    <property type="entry name" value="PROTEIN HDED"/>
    <property type="match status" value="1"/>
</dbReference>
<feature type="transmembrane region" description="Helical" evidence="1">
    <location>
        <begin position="46"/>
        <end position="65"/>
    </location>
</feature>
<dbReference type="InterPro" id="IPR052712">
    <property type="entry name" value="Acid_resist_chaperone_HdeD"/>
</dbReference>
<gene>
    <name evidence="2" type="ORF">SAMN04488004_102274</name>
</gene>
<proteinExistence type="predicted"/>
<dbReference type="PANTHER" id="PTHR34989">
    <property type="entry name" value="PROTEIN HDED"/>
    <property type="match status" value="1"/>
</dbReference>
<organism evidence="2 3">
    <name type="scientific">Loktanella salsilacus</name>
    <dbReference type="NCBI Taxonomy" id="195913"/>
    <lineage>
        <taxon>Bacteria</taxon>
        <taxon>Pseudomonadati</taxon>
        <taxon>Pseudomonadota</taxon>
        <taxon>Alphaproteobacteria</taxon>
        <taxon>Rhodobacterales</taxon>
        <taxon>Roseobacteraceae</taxon>
        <taxon>Loktanella</taxon>
    </lineage>
</organism>
<feature type="transmembrane region" description="Helical" evidence="1">
    <location>
        <begin position="20"/>
        <end position="40"/>
    </location>
</feature>
<evidence type="ECO:0000313" key="3">
    <source>
        <dbReference type="Proteomes" id="UP000199550"/>
    </source>
</evidence>
<keyword evidence="3" id="KW-1185">Reference proteome</keyword>
<dbReference type="RefSeq" id="WP_090185307.1">
    <property type="nucleotide sequence ID" value="NZ_FOTF01000002.1"/>
</dbReference>
<dbReference type="Proteomes" id="UP000199550">
    <property type="component" value="Unassembled WGS sequence"/>
</dbReference>
<dbReference type="InterPro" id="IPR005325">
    <property type="entry name" value="DUF308_memb"/>
</dbReference>
<dbReference type="AlphaFoldDB" id="A0A1I4CRT1"/>
<feature type="transmembrane region" description="Helical" evidence="1">
    <location>
        <begin position="72"/>
        <end position="92"/>
    </location>
</feature>
<dbReference type="Pfam" id="PF03729">
    <property type="entry name" value="DUF308"/>
    <property type="match status" value="1"/>
</dbReference>
<sequence>MSSYDQSPFASTVRQGRNRIIAVGIVMILAGVAAIAFPLISSLSVVWIVGVMLIVASIAQSVSAFSYPKWGGIILGLLIAALWLAGGLYLLMRPLEGIFGTDSHRCGSFSGRRYNKNAIFIADATSCRLGLGSI</sequence>
<keyword evidence="1" id="KW-1133">Transmembrane helix</keyword>
<protein>
    <submittedName>
        <fullName evidence="2">Uncharacterized protein</fullName>
    </submittedName>
</protein>
<keyword evidence="1" id="KW-0812">Transmembrane</keyword>
<accession>A0A1I4CRT1</accession>